<evidence type="ECO:0000313" key="3">
    <source>
        <dbReference type="Proteomes" id="UP000030760"/>
    </source>
</evidence>
<feature type="region of interest" description="Disordered" evidence="1">
    <location>
        <begin position="1"/>
        <end position="53"/>
    </location>
</feature>
<organism evidence="2 3">
    <name type="scientific">Streptomyces bottropensis ATCC 25435</name>
    <dbReference type="NCBI Taxonomy" id="1054862"/>
    <lineage>
        <taxon>Bacteria</taxon>
        <taxon>Bacillati</taxon>
        <taxon>Actinomycetota</taxon>
        <taxon>Actinomycetes</taxon>
        <taxon>Kitasatosporales</taxon>
        <taxon>Streptomycetaceae</taxon>
        <taxon>Streptomyces</taxon>
    </lineage>
</organism>
<feature type="compositionally biased region" description="Gly residues" evidence="1">
    <location>
        <begin position="44"/>
        <end position="53"/>
    </location>
</feature>
<proteinExistence type="predicted"/>
<evidence type="ECO:0000256" key="1">
    <source>
        <dbReference type="SAM" id="MobiDB-lite"/>
    </source>
</evidence>
<evidence type="ECO:0000313" key="2">
    <source>
        <dbReference type="EMBL" id="EMF52517.1"/>
    </source>
</evidence>
<accession>M3D8E2</accession>
<protein>
    <submittedName>
        <fullName evidence="2">Uncharacterized protein</fullName>
    </submittedName>
</protein>
<feature type="compositionally biased region" description="Polar residues" evidence="1">
    <location>
        <begin position="10"/>
        <end position="23"/>
    </location>
</feature>
<dbReference type="AlphaFoldDB" id="M3D8E2"/>
<gene>
    <name evidence="2" type="ORF">SBD_5593</name>
</gene>
<dbReference type="Proteomes" id="UP000030760">
    <property type="component" value="Unassembled WGS sequence"/>
</dbReference>
<dbReference type="EMBL" id="KB405094">
    <property type="protein sequence ID" value="EMF52517.1"/>
    <property type="molecule type" value="Genomic_DNA"/>
</dbReference>
<name>M3D8E2_9ACTN</name>
<reference evidence="3" key="1">
    <citation type="journal article" date="2013" name="Genome Announc.">
        <title>Draft Genome Sequence of Streptomyces bottropensis ATCC 25435, a Bottromycin-Producing Actinomycete.</title>
        <authorList>
            <person name="Zhang H."/>
            <person name="Zhou W."/>
            <person name="Zhuang Y."/>
            <person name="Liang X."/>
            <person name="Liu T."/>
        </authorList>
    </citation>
    <scope>NUCLEOTIDE SEQUENCE [LARGE SCALE GENOMIC DNA]</scope>
    <source>
        <strain evidence="3">ATCC 25435</strain>
    </source>
</reference>
<sequence length="53" mass="5297">MMTLFDSAGESFSKSLNELSNLPGSPPGRARASTNGDRQADAGKVGGNEVGGG</sequence>